<proteinExistence type="predicted"/>
<evidence type="ECO:0000256" key="3">
    <source>
        <dbReference type="ARBA" id="ARBA00023172"/>
    </source>
</evidence>
<reference evidence="4 5" key="1">
    <citation type="submission" date="2024-01" db="EMBL/GenBank/DDBJ databases">
        <title>The genome of the rayed Mediterranean limpet Patella caerulea (Linnaeus, 1758).</title>
        <authorList>
            <person name="Anh-Thu Weber A."/>
            <person name="Halstead-Nussloch G."/>
        </authorList>
    </citation>
    <scope>NUCLEOTIDE SEQUENCE [LARGE SCALE GENOMIC DNA]</scope>
    <source>
        <strain evidence="4">AATW-2023a</strain>
        <tissue evidence="4">Whole specimen</tissue>
    </source>
</reference>
<keyword evidence="5" id="KW-1185">Reference proteome</keyword>
<keyword evidence="1" id="KW-0815">Transposition</keyword>
<name>A0AAN8Q0C0_PATCE</name>
<evidence type="ECO:0008006" key="6">
    <source>
        <dbReference type="Google" id="ProtNLM"/>
    </source>
</evidence>
<evidence type="ECO:0000313" key="4">
    <source>
        <dbReference type="EMBL" id="KAK6191179.1"/>
    </source>
</evidence>
<dbReference type="GO" id="GO:0004803">
    <property type="term" value="F:transposase activity"/>
    <property type="evidence" value="ECO:0007669"/>
    <property type="project" value="InterPro"/>
</dbReference>
<dbReference type="InterPro" id="IPR001207">
    <property type="entry name" value="Transposase_mutator"/>
</dbReference>
<keyword evidence="3" id="KW-0233">DNA recombination</keyword>
<dbReference type="AlphaFoldDB" id="A0AAN8Q0C0"/>
<accession>A0AAN8Q0C0</accession>
<organism evidence="4 5">
    <name type="scientific">Patella caerulea</name>
    <name type="common">Rayed Mediterranean limpet</name>
    <dbReference type="NCBI Taxonomy" id="87958"/>
    <lineage>
        <taxon>Eukaryota</taxon>
        <taxon>Metazoa</taxon>
        <taxon>Spiralia</taxon>
        <taxon>Lophotrochozoa</taxon>
        <taxon>Mollusca</taxon>
        <taxon>Gastropoda</taxon>
        <taxon>Patellogastropoda</taxon>
        <taxon>Patelloidea</taxon>
        <taxon>Patellidae</taxon>
        <taxon>Patella</taxon>
    </lineage>
</organism>
<dbReference type="Pfam" id="PF00872">
    <property type="entry name" value="Transposase_mut"/>
    <property type="match status" value="1"/>
</dbReference>
<gene>
    <name evidence="4" type="ORF">SNE40_002917</name>
</gene>
<dbReference type="Proteomes" id="UP001347796">
    <property type="component" value="Unassembled WGS sequence"/>
</dbReference>
<dbReference type="GO" id="GO:0003677">
    <property type="term" value="F:DNA binding"/>
    <property type="evidence" value="ECO:0007669"/>
    <property type="project" value="UniProtKB-KW"/>
</dbReference>
<evidence type="ECO:0000256" key="2">
    <source>
        <dbReference type="ARBA" id="ARBA00023125"/>
    </source>
</evidence>
<dbReference type="EMBL" id="JAZGQO010000002">
    <property type="protein sequence ID" value="KAK6191179.1"/>
    <property type="molecule type" value="Genomic_DNA"/>
</dbReference>
<keyword evidence="2" id="KW-0238">DNA-binding</keyword>
<comment type="caution">
    <text evidence="4">The sequence shown here is derived from an EMBL/GenBank/DDBJ whole genome shotgun (WGS) entry which is preliminary data.</text>
</comment>
<protein>
    <recommendedName>
        <fullName evidence="6">MULE transposase domain-containing protein</fullName>
    </recommendedName>
</protein>
<evidence type="ECO:0000256" key="1">
    <source>
        <dbReference type="ARBA" id="ARBA00022578"/>
    </source>
</evidence>
<sequence length="343" mass="39756">MKTNSTQYAPASIKQIQNTLYRERQKSKPIVHASNIADEILEVIGMLNTHPFVQQIVHRKGEVPSVMCYTNEQIVDMNHFLKSLKSPILGINRTFNMGTYYVTAIVYKTERVIRKKKKDYPIIVGPILLHKDATTATYKQFLSHIADQLGVVNEVELNMPSSSSFEFGSYDEKALTNAIEQVFPNASRRLCSKHIKDNLQFHLQNKVGLNISERTEIIEKFFGNEGLACANDTFDFEKRKHALSTLYEKYPDSKKYLETVTNRINKFVYTPKRKNDEVKLWTNNNAESANHIFKWKPKKAPELIEKLYMCINYQFINLKSSLYFSGEYELCGRYKAYSVSEQK</sequence>
<evidence type="ECO:0000313" key="5">
    <source>
        <dbReference type="Proteomes" id="UP001347796"/>
    </source>
</evidence>
<dbReference type="GO" id="GO:0006313">
    <property type="term" value="P:DNA transposition"/>
    <property type="evidence" value="ECO:0007669"/>
    <property type="project" value="InterPro"/>
</dbReference>